<evidence type="ECO:0000313" key="2">
    <source>
        <dbReference type="Proteomes" id="UP000322917"/>
    </source>
</evidence>
<keyword evidence="2" id="KW-1185">Reference proteome</keyword>
<evidence type="ECO:0000313" key="1">
    <source>
        <dbReference type="EMBL" id="SHJ24097.1"/>
    </source>
</evidence>
<dbReference type="EMBL" id="FQZD01000014">
    <property type="protein sequence ID" value="SHJ24097.1"/>
    <property type="molecule type" value="Genomic_DNA"/>
</dbReference>
<dbReference type="Proteomes" id="UP000322917">
    <property type="component" value="Unassembled WGS sequence"/>
</dbReference>
<accession>A0A1M6HPF9</accession>
<organism evidence="1 2">
    <name type="scientific">Propionispora hippei DSM 15287</name>
    <dbReference type="NCBI Taxonomy" id="1123003"/>
    <lineage>
        <taxon>Bacteria</taxon>
        <taxon>Bacillati</taxon>
        <taxon>Bacillota</taxon>
        <taxon>Negativicutes</taxon>
        <taxon>Selenomonadales</taxon>
        <taxon>Sporomusaceae</taxon>
        <taxon>Propionispora</taxon>
    </lineage>
</organism>
<reference evidence="1 2" key="1">
    <citation type="submission" date="2016-11" db="EMBL/GenBank/DDBJ databases">
        <authorList>
            <person name="Varghese N."/>
            <person name="Submissions S."/>
        </authorList>
    </citation>
    <scope>NUCLEOTIDE SEQUENCE [LARGE SCALE GENOMIC DNA]</scope>
    <source>
        <strain evidence="1 2">DSM 15287</strain>
    </source>
</reference>
<name>A0A1M6HPF9_9FIRM</name>
<sequence>MSGTPNTAYDGPEIFCKNCGSMEQIRAYEIGMQGRSETNIICLCSKCAGLFEDMVASRSREAVRS</sequence>
<gene>
    <name evidence="1" type="ORF">SAMN02745170_02055</name>
</gene>
<dbReference type="AlphaFoldDB" id="A0A1M6HPF9"/>
<protein>
    <submittedName>
        <fullName evidence="1">Uncharacterized protein</fullName>
    </submittedName>
</protein>
<proteinExistence type="predicted"/>
<dbReference type="RefSeq" id="WP_149734809.1">
    <property type="nucleotide sequence ID" value="NZ_FQZD01000014.1"/>
</dbReference>